<dbReference type="SUPFAM" id="SSF56112">
    <property type="entry name" value="Protein kinase-like (PK-like)"/>
    <property type="match status" value="1"/>
</dbReference>
<organism evidence="3 4">
    <name type="scientific">Malus baccata</name>
    <name type="common">Siberian crab apple</name>
    <name type="synonym">Pyrus baccata</name>
    <dbReference type="NCBI Taxonomy" id="106549"/>
    <lineage>
        <taxon>Eukaryota</taxon>
        <taxon>Viridiplantae</taxon>
        <taxon>Streptophyta</taxon>
        <taxon>Embryophyta</taxon>
        <taxon>Tracheophyta</taxon>
        <taxon>Spermatophyta</taxon>
        <taxon>Magnoliopsida</taxon>
        <taxon>eudicotyledons</taxon>
        <taxon>Gunneridae</taxon>
        <taxon>Pentapetalae</taxon>
        <taxon>rosids</taxon>
        <taxon>fabids</taxon>
        <taxon>Rosales</taxon>
        <taxon>Rosaceae</taxon>
        <taxon>Amygdaloideae</taxon>
        <taxon>Maleae</taxon>
        <taxon>Malus</taxon>
    </lineage>
</organism>
<dbReference type="GO" id="GO:0004672">
    <property type="term" value="F:protein kinase activity"/>
    <property type="evidence" value="ECO:0007669"/>
    <property type="project" value="InterPro"/>
</dbReference>
<feature type="compositionally biased region" description="Polar residues" evidence="1">
    <location>
        <begin position="24"/>
        <end position="33"/>
    </location>
</feature>
<feature type="compositionally biased region" description="Low complexity" evidence="1">
    <location>
        <begin position="1"/>
        <end position="17"/>
    </location>
</feature>
<dbReference type="PANTHER" id="PTHR46863:SF2">
    <property type="entry name" value="LYSM DOMAIN RECEPTOR-LIKE KINASE 3"/>
    <property type="match status" value="1"/>
</dbReference>
<dbReference type="STRING" id="106549.A0A540MK47"/>
<dbReference type="Gene3D" id="3.30.200.20">
    <property type="entry name" value="Phosphorylase Kinase, domain 1"/>
    <property type="match status" value="1"/>
</dbReference>
<evidence type="ECO:0000256" key="1">
    <source>
        <dbReference type="SAM" id="MobiDB-lite"/>
    </source>
</evidence>
<dbReference type="EMBL" id="VIEB01000241">
    <property type="protein sequence ID" value="TQD99153.1"/>
    <property type="molecule type" value="Genomic_DNA"/>
</dbReference>
<reference evidence="3 4" key="1">
    <citation type="journal article" date="2019" name="G3 (Bethesda)">
        <title>Sequencing of a Wild Apple (Malus baccata) Genome Unravels the Differences Between Cultivated and Wild Apple Species Regarding Disease Resistance and Cold Tolerance.</title>
        <authorList>
            <person name="Chen X."/>
        </authorList>
    </citation>
    <scope>NUCLEOTIDE SEQUENCE [LARGE SCALE GENOMIC DNA]</scope>
    <source>
        <strain evidence="4">cv. Shandingzi</strain>
        <tissue evidence="3">Leaves</tissue>
    </source>
</reference>
<protein>
    <recommendedName>
        <fullName evidence="2">Protein kinase domain-containing protein</fullName>
    </recommendedName>
</protein>
<accession>A0A540MK47</accession>
<dbReference type="PANTHER" id="PTHR46863">
    <property type="entry name" value="OS09G0572100 PROTEIN"/>
    <property type="match status" value="1"/>
</dbReference>
<dbReference type="Gene3D" id="1.10.510.10">
    <property type="entry name" value="Transferase(Phosphotransferase) domain 1"/>
    <property type="match status" value="1"/>
</dbReference>
<evidence type="ECO:0000313" key="3">
    <source>
        <dbReference type="EMBL" id="TQD99153.1"/>
    </source>
</evidence>
<evidence type="ECO:0000313" key="4">
    <source>
        <dbReference type="Proteomes" id="UP000315295"/>
    </source>
</evidence>
<dbReference type="Proteomes" id="UP000315295">
    <property type="component" value="Unassembled WGS sequence"/>
</dbReference>
<proteinExistence type="predicted"/>
<dbReference type="InterPro" id="IPR011009">
    <property type="entry name" value="Kinase-like_dom_sf"/>
</dbReference>
<dbReference type="GO" id="GO:0005524">
    <property type="term" value="F:ATP binding"/>
    <property type="evidence" value="ECO:0007669"/>
    <property type="project" value="InterPro"/>
</dbReference>
<gene>
    <name evidence="3" type="ORF">C1H46_015272</name>
</gene>
<feature type="domain" description="Protein kinase" evidence="2">
    <location>
        <begin position="101"/>
        <end position="399"/>
    </location>
</feature>
<feature type="region of interest" description="Disordered" evidence="1">
    <location>
        <begin position="1"/>
        <end position="51"/>
    </location>
</feature>
<dbReference type="PROSITE" id="PS50011">
    <property type="entry name" value="PROTEIN_KINASE_DOM"/>
    <property type="match status" value="1"/>
</dbReference>
<evidence type="ECO:0000259" key="2">
    <source>
        <dbReference type="PROSITE" id="PS50011"/>
    </source>
</evidence>
<dbReference type="AlphaFoldDB" id="A0A540MK47"/>
<keyword evidence="4" id="KW-1185">Reference proteome</keyword>
<dbReference type="Pfam" id="PF00069">
    <property type="entry name" value="Pkinase"/>
    <property type="match status" value="1"/>
</dbReference>
<comment type="caution">
    <text evidence="3">The sequence shown here is derived from an EMBL/GenBank/DDBJ whole genome shotgun (WGS) entry which is preliminary data.</text>
</comment>
<dbReference type="InterPro" id="IPR000719">
    <property type="entry name" value="Prot_kinase_dom"/>
</dbReference>
<name>A0A540MK47_MALBA</name>
<sequence length="415" mass="45387">MVVAAAPATSSASGAASMCRTKKSTQAIEPKSTNQHRKSSSSSVPDPSFAHFSTNDNNSSYNFSKSSTSSSVPSLRSFKASLPENPQIYDFSEIRSATSNFLPHGRLSSSSTSSSWRCSLRSKDAVIFQRKSRIPISLPDLQRRLSLISKSHHSSLIKLLGASLSGSYVYLVYEFVAGASLADCLRNPKNPSYTVLSSWLSRMQIATDLAHGLDYMHHGSGLDSTFVHNHIKSSSIIVSEEDNLVLGAKICHFGTAELCGETQARSTKLEGTRGYMAPEFQLTGIVTQKCDVYAFGVVLLELISGAEPLKYIMDENGADGVYRRVSVIESAREAVRSGARGGVRRWVDRRLKDSFPMDVAEKMVLLALECVEEDPDRRPDMDRVAGLVSKLFLESHSWAEKMGVPIDISVSFAPR</sequence>